<evidence type="ECO:0008006" key="4">
    <source>
        <dbReference type="Google" id="ProtNLM"/>
    </source>
</evidence>
<evidence type="ECO:0000313" key="2">
    <source>
        <dbReference type="EMBL" id="CAI4031317.1"/>
    </source>
</evidence>
<evidence type="ECO:0000256" key="1">
    <source>
        <dbReference type="ARBA" id="ARBA00022649"/>
    </source>
</evidence>
<organism evidence="2 3">
    <name type="scientific">Nitrospira tepida</name>
    <dbReference type="NCBI Taxonomy" id="2973512"/>
    <lineage>
        <taxon>Bacteria</taxon>
        <taxon>Pseudomonadati</taxon>
        <taxon>Nitrospirota</taxon>
        <taxon>Nitrospiria</taxon>
        <taxon>Nitrospirales</taxon>
        <taxon>Nitrospiraceae</taxon>
        <taxon>Nitrospira</taxon>
    </lineage>
</organism>
<evidence type="ECO:0000313" key="3">
    <source>
        <dbReference type="Proteomes" id="UP001179121"/>
    </source>
</evidence>
<reference evidence="2" key="1">
    <citation type="submission" date="2022-10" db="EMBL/GenBank/DDBJ databases">
        <authorList>
            <person name="Koch H."/>
        </authorList>
    </citation>
    <scope>NUCLEOTIDE SEQUENCE</scope>
    <source>
        <strain evidence="2">DNF</strain>
    </source>
</reference>
<proteinExistence type="predicted"/>
<keyword evidence="3" id="KW-1185">Reference proteome</keyword>
<dbReference type="KEGG" id="nti:DNFV4_01742"/>
<gene>
    <name evidence="2" type="ORF">DNFV4_01742</name>
</gene>
<keyword evidence="1" id="KW-1277">Toxin-antitoxin system</keyword>
<name>A0AA86MYD4_9BACT</name>
<dbReference type="AlphaFoldDB" id="A0AA86MYD4"/>
<dbReference type="InterPro" id="IPR035093">
    <property type="entry name" value="RelE/ParE_toxin_dom_sf"/>
</dbReference>
<dbReference type="Proteomes" id="UP001179121">
    <property type="component" value="Chromosome"/>
</dbReference>
<accession>A0AA86MYD4</accession>
<dbReference type="InterPro" id="IPR007712">
    <property type="entry name" value="RelE/ParE_toxin"/>
</dbReference>
<dbReference type="Gene3D" id="3.30.2310.20">
    <property type="entry name" value="RelE-like"/>
    <property type="match status" value="1"/>
</dbReference>
<dbReference type="EMBL" id="OX365700">
    <property type="protein sequence ID" value="CAI4031317.1"/>
    <property type="molecule type" value="Genomic_DNA"/>
</dbReference>
<dbReference type="Pfam" id="PF05016">
    <property type="entry name" value="ParE_toxin"/>
    <property type="match status" value="1"/>
</dbReference>
<protein>
    <recommendedName>
        <fullName evidence="4">Type II toxin-antitoxin system RelE/ParE family toxin</fullName>
    </recommendedName>
</protein>
<sequence length="54" mass="6549">MVPEYQLPNLRELIHGAYRIIYEIRQDTCYIEAVIHSSRDLMRHYEPGQWDVTE</sequence>